<dbReference type="AlphaFoldDB" id="A0A4S4F6T7"/>
<evidence type="ECO:0000313" key="3">
    <source>
        <dbReference type="Proteomes" id="UP000306798"/>
    </source>
</evidence>
<accession>A0A4S4F6T7</accession>
<evidence type="ECO:0000256" key="1">
    <source>
        <dbReference type="SAM" id="MobiDB-lite"/>
    </source>
</evidence>
<protein>
    <submittedName>
        <fullName evidence="2">Uncharacterized protein</fullName>
    </submittedName>
</protein>
<reference evidence="2 3" key="1">
    <citation type="submission" date="2019-04" db="EMBL/GenBank/DDBJ databases">
        <title>Microbes associate with the intestines of laboratory mice.</title>
        <authorList>
            <person name="Navarre W."/>
            <person name="Wong E."/>
            <person name="Huang K.C."/>
            <person name="Tropini C."/>
            <person name="Ng K."/>
            <person name="Yu B."/>
        </authorList>
    </citation>
    <scope>NUCLEOTIDE SEQUENCE [LARGE SCALE GENOMIC DNA]</scope>
    <source>
        <strain evidence="2 3">NM87_A27A</strain>
    </source>
</reference>
<gene>
    <name evidence="2" type="ORF">E5991_05365</name>
</gene>
<proteinExistence type="predicted"/>
<organism evidence="2 3">
    <name type="scientific">Bifidobacterium pseudolongum</name>
    <dbReference type="NCBI Taxonomy" id="1694"/>
    <lineage>
        <taxon>Bacteria</taxon>
        <taxon>Bacillati</taxon>
        <taxon>Actinomycetota</taxon>
        <taxon>Actinomycetes</taxon>
        <taxon>Bifidobacteriales</taxon>
        <taxon>Bifidobacteriaceae</taxon>
        <taxon>Bifidobacterium</taxon>
    </lineage>
</organism>
<comment type="caution">
    <text evidence="2">The sequence shown here is derived from an EMBL/GenBank/DDBJ whole genome shotgun (WGS) entry which is preliminary data.</text>
</comment>
<evidence type="ECO:0000313" key="2">
    <source>
        <dbReference type="EMBL" id="THG25498.1"/>
    </source>
</evidence>
<dbReference type="RefSeq" id="WP_136511327.1">
    <property type="nucleotide sequence ID" value="NZ_CP071805.1"/>
</dbReference>
<feature type="region of interest" description="Disordered" evidence="1">
    <location>
        <begin position="125"/>
        <end position="146"/>
    </location>
</feature>
<dbReference type="EMBL" id="SSTF01000014">
    <property type="protein sequence ID" value="THG25498.1"/>
    <property type="molecule type" value="Genomic_DNA"/>
</dbReference>
<sequence length="146" mass="16931">MAYITCEFVARDHRGSVFTLGFSAGSMQWSRNLWDEDLENLADLAEARLNGTDMPDIPDWRADKYPEQEHPDLYERRAPGFSVESPSEDQWVVTVRDGSTISIRMTTQELRETVERMRTQLDPWGRTYDSDAYVTDVQEDPNSPHR</sequence>
<dbReference type="Proteomes" id="UP000306798">
    <property type="component" value="Unassembled WGS sequence"/>
</dbReference>
<name>A0A4S4F6T7_9BIFI</name>